<keyword evidence="5" id="KW-1185">Reference proteome</keyword>
<sequence>MAPPRIPLLFAALLLISRTASALQVTPNSPCAAVCQDQPQFDVSAPKSSNTKNTDIFCKDAFHNGPTESKWKTCMTCLQTSTFAQGAENDMMWFLYNLRYSLSYCVFAYPNATDAGSTPCSTSMACGPLRDSFIHGITDQKDMSTYSYCQVPGAMDTPHYDRCVSCVGAEGKTEILAHSVIALEAGCLQQPAIGGVLGLNDTIFAPTTLKIVDPLTLVKGPEEKGLPGGAIAGIVGGALAVLVIASAISFVCYRKRKNRRARADFEAGRNSRFRHRHQSSMSFQCQTHAMSPRFWPGGEEAATPVNDKTDTMPQHPGDLGRRSSLWKPHNSMSSFENTLDTRSEKTWTNSPYQEDLLESSDSFSQHQQKQKRTAALATTTPLHTSIPALPRNAHMSPNTASYHSPADIRTPMSAESTRSTTALLPGIRPYVPADHGVHFTHNQSPQPGLSAFSSPVSASGWANQRQPPRSSQLSTAPPTTTGAGIGLAISSIPPPAVPWIKAPGKKTQNKNGAGGTGTPVESWEVKTSFELPPPPPKR</sequence>
<evidence type="ECO:0008006" key="6">
    <source>
        <dbReference type="Google" id="ProtNLM"/>
    </source>
</evidence>
<feature type="compositionally biased region" description="Polar residues" evidence="1">
    <location>
        <begin position="279"/>
        <end position="289"/>
    </location>
</feature>
<comment type="caution">
    <text evidence="4">The sequence shown here is derived from an EMBL/GenBank/DDBJ whole genome shotgun (WGS) entry which is preliminary data.</text>
</comment>
<feature type="region of interest" description="Disordered" evidence="1">
    <location>
        <begin position="359"/>
        <end position="420"/>
    </location>
</feature>
<feature type="signal peptide" evidence="3">
    <location>
        <begin position="1"/>
        <end position="22"/>
    </location>
</feature>
<feature type="chain" id="PRO_5041409954" description="LPXTG-domain-containing protein" evidence="3">
    <location>
        <begin position="23"/>
        <end position="538"/>
    </location>
</feature>
<name>A0AA40F7K7_9PEZI</name>
<keyword evidence="2" id="KW-0812">Transmembrane</keyword>
<keyword evidence="3" id="KW-0732">Signal</keyword>
<feature type="region of interest" description="Disordered" evidence="1">
    <location>
        <begin position="263"/>
        <end position="346"/>
    </location>
</feature>
<feature type="transmembrane region" description="Helical" evidence="2">
    <location>
        <begin position="230"/>
        <end position="253"/>
    </location>
</feature>
<dbReference type="AlphaFoldDB" id="A0AA40F7K7"/>
<evidence type="ECO:0000256" key="3">
    <source>
        <dbReference type="SAM" id="SignalP"/>
    </source>
</evidence>
<reference evidence="4" key="1">
    <citation type="submission" date="2023-06" db="EMBL/GenBank/DDBJ databases">
        <title>Genome-scale phylogeny and comparative genomics of the fungal order Sordariales.</title>
        <authorList>
            <consortium name="Lawrence Berkeley National Laboratory"/>
            <person name="Hensen N."/>
            <person name="Bonometti L."/>
            <person name="Westerberg I."/>
            <person name="Brannstrom I.O."/>
            <person name="Guillou S."/>
            <person name="Cros-Aarteil S."/>
            <person name="Calhoun S."/>
            <person name="Haridas S."/>
            <person name="Kuo A."/>
            <person name="Mondo S."/>
            <person name="Pangilinan J."/>
            <person name="Riley R."/>
            <person name="LaButti K."/>
            <person name="Andreopoulos B."/>
            <person name="Lipzen A."/>
            <person name="Chen C."/>
            <person name="Yanf M."/>
            <person name="Daum C."/>
            <person name="Ng V."/>
            <person name="Clum A."/>
            <person name="Steindorff A."/>
            <person name="Ohm R."/>
            <person name="Martin F."/>
            <person name="Silar P."/>
            <person name="Natvig D."/>
            <person name="Lalanne C."/>
            <person name="Gautier V."/>
            <person name="Ament-velasquez S.L."/>
            <person name="Kruys A."/>
            <person name="Hutchinson M.I."/>
            <person name="Powell A.J."/>
            <person name="Barry K."/>
            <person name="Miller A.N."/>
            <person name="Grigoriev I.V."/>
            <person name="Debuchy R."/>
            <person name="Gladieux P."/>
            <person name="Thoren M.H."/>
            <person name="Johannesson H."/>
        </authorList>
    </citation>
    <scope>NUCLEOTIDE SEQUENCE</scope>
    <source>
        <strain evidence="4">SMH3187-1</strain>
    </source>
</reference>
<gene>
    <name evidence="4" type="ORF">B0T18DRAFT_388239</name>
</gene>
<evidence type="ECO:0000313" key="5">
    <source>
        <dbReference type="Proteomes" id="UP001172155"/>
    </source>
</evidence>
<evidence type="ECO:0000256" key="1">
    <source>
        <dbReference type="SAM" id="MobiDB-lite"/>
    </source>
</evidence>
<accession>A0AA40F7K7</accession>
<feature type="compositionally biased region" description="Polar residues" evidence="1">
    <location>
        <begin position="440"/>
        <end position="472"/>
    </location>
</feature>
<evidence type="ECO:0000313" key="4">
    <source>
        <dbReference type="EMBL" id="KAK0752241.1"/>
    </source>
</evidence>
<dbReference type="Proteomes" id="UP001172155">
    <property type="component" value="Unassembled WGS sequence"/>
</dbReference>
<dbReference type="EMBL" id="JAUKUD010000002">
    <property type="protein sequence ID" value="KAK0752241.1"/>
    <property type="molecule type" value="Genomic_DNA"/>
</dbReference>
<protein>
    <recommendedName>
        <fullName evidence="6">LPXTG-domain-containing protein</fullName>
    </recommendedName>
</protein>
<keyword evidence="2" id="KW-0472">Membrane</keyword>
<feature type="region of interest" description="Disordered" evidence="1">
    <location>
        <begin position="434"/>
        <end position="538"/>
    </location>
</feature>
<keyword evidence="2" id="KW-1133">Transmembrane helix</keyword>
<proteinExistence type="predicted"/>
<evidence type="ECO:0000256" key="2">
    <source>
        <dbReference type="SAM" id="Phobius"/>
    </source>
</evidence>
<feature type="compositionally biased region" description="Low complexity" evidence="1">
    <location>
        <begin position="473"/>
        <end position="490"/>
    </location>
</feature>
<organism evidence="4 5">
    <name type="scientific">Schizothecium vesticola</name>
    <dbReference type="NCBI Taxonomy" id="314040"/>
    <lineage>
        <taxon>Eukaryota</taxon>
        <taxon>Fungi</taxon>
        <taxon>Dikarya</taxon>
        <taxon>Ascomycota</taxon>
        <taxon>Pezizomycotina</taxon>
        <taxon>Sordariomycetes</taxon>
        <taxon>Sordariomycetidae</taxon>
        <taxon>Sordariales</taxon>
        <taxon>Schizotheciaceae</taxon>
        <taxon>Schizothecium</taxon>
    </lineage>
</organism>